<dbReference type="HOGENOM" id="CLU_1331898_0_0_1"/>
<sequence length="206" mass="23898">MSSQAIVACRDIMLSIHRYLEPRDFISMRRTCKSFHKLSKMKILWIYAVQDLYHRHGLQNYVAQFSLEKMSLADLERLALSPSRFLDWMRRGHSKFIPKFENFEVLRPPRFVAVEFEFAFMVPGGRFLVTTSRSRAYDDGGETAACLWDLGYGKKHRMKRRPVAHVIFPPDFRTTSIAATSSSRVVLCGVFEESVCFLHNDLPSHS</sequence>
<dbReference type="GeneID" id="9380135"/>
<dbReference type="InParanoid" id="D6RPP8"/>
<dbReference type="InterPro" id="IPR001810">
    <property type="entry name" value="F-box_dom"/>
</dbReference>
<dbReference type="AlphaFoldDB" id="D6RPP8"/>
<dbReference type="RefSeq" id="XP_002910505.1">
    <property type="nucleotide sequence ID" value="XM_002910459.1"/>
</dbReference>
<feature type="domain" description="F-box" evidence="1">
    <location>
        <begin position="11"/>
        <end position="45"/>
    </location>
</feature>
<protein>
    <recommendedName>
        <fullName evidence="1">F-box domain-containing protein</fullName>
    </recommendedName>
</protein>
<organism evidence="2 3">
    <name type="scientific">Coprinopsis cinerea (strain Okayama-7 / 130 / ATCC MYA-4618 / FGSC 9003)</name>
    <name type="common">Inky cap fungus</name>
    <name type="synonym">Hormographiella aspergillata</name>
    <dbReference type="NCBI Taxonomy" id="240176"/>
    <lineage>
        <taxon>Eukaryota</taxon>
        <taxon>Fungi</taxon>
        <taxon>Dikarya</taxon>
        <taxon>Basidiomycota</taxon>
        <taxon>Agaricomycotina</taxon>
        <taxon>Agaricomycetes</taxon>
        <taxon>Agaricomycetidae</taxon>
        <taxon>Agaricales</taxon>
        <taxon>Agaricineae</taxon>
        <taxon>Psathyrellaceae</taxon>
        <taxon>Coprinopsis</taxon>
    </lineage>
</organism>
<evidence type="ECO:0000313" key="3">
    <source>
        <dbReference type="Proteomes" id="UP000001861"/>
    </source>
</evidence>
<dbReference type="Gene3D" id="1.20.1280.50">
    <property type="match status" value="1"/>
</dbReference>
<keyword evidence="3" id="KW-1185">Reference proteome</keyword>
<dbReference type="KEGG" id="cci:CC1G_15144"/>
<dbReference type="CDD" id="cd09917">
    <property type="entry name" value="F-box_SF"/>
    <property type="match status" value="1"/>
</dbReference>
<dbReference type="OrthoDB" id="3145038at2759"/>
<dbReference type="OMA" id="IRIVWIN"/>
<dbReference type="EMBL" id="AACS02000009">
    <property type="protein sequence ID" value="EFI27011.1"/>
    <property type="molecule type" value="Genomic_DNA"/>
</dbReference>
<comment type="caution">
    <text evidence="2">The sequence shown here is derived from an EMBL/GenBank/DDBJ whole genome shotgun (WGS) entry which is preliminary data.</text>
</comment>
<dbReference type="SUPFAM" id="SSF81383">
    <property type="entry name" value="F-box domain"/>
    <property type="match status" value="1"/>
</dbReference>
<dbReference type="Proteomes" id="UP000001861">
    <property type="component" value="Unassembled WGS sequence"/>
</dbReference>
<proteinExistence type="predicted"/>
<gene>
    <name evidence="2" type="ORF">CC1G_15144</name>
</gene>
<name>D6RPP8_COPC7</name>
<dbReference type="VEuPathDB" id="FungiDB:CC1G_15144"/>
<reference evidence="2 3" key="1">
    <citation type="journal article" date="2010" name="Proc. Natl. Acad. Sci. U.S.A.">
        <title>Insights into evolution of multicellular fungi from the assembled chromosomes of the mushroom Coprinopsis cinerea (Coprinus cinereus).</title>
        <authorList>
            <person name="Stajich J.E."/>
            <person name="Wilke S.K."/>
            <person name="Ahren D."/>
            <person name="Au C.H."/>
            <person name="Birren B.W."/>
            <person name="Borodovsky M."/>
            <person name="Burns C."/>
            <person name="Canback B."/>
            <person name="Casselton L.A."/>
            <person name="Cheng C.K."/>
            <person name="Deng J."/>
            <person name="Dietrich F.S."/>
            <person name="Fargo D.C."/>
            <person name="Farman M.L."/>
            <person name="Gathman A.C."/>
            <person name="Goldberg J."/>
            <person name="Guigo R."/>
            <person name="Hoegger P.J."/>
            <person name="Hooker J.B."/>
            <person name="Huggins A."/>
            <person name="James T.Y."/>
            <person name="Kamada T."/>
            <person name="Kilaru S."/>
            <person name="Kodira C."/>
            <person name="Kues U."/>
            <person name="Kupfer D."/>
            <person name="Kwan H.S."/>
            <person name="Lomsadze A."/>
            <person name="Li W."/>
            <person name="Lilly W.W."/>
            <person name="Ma L.J."/>
            <person name="Mackey A.J."/>
            <person name="Manning G."/>
            <person name="Martin F."/>
            <person name="Muraguchi H."/>
            <person name="Natvig D.O."/>
            <person name="Palmerini H."/>
            <person name="Ramesh M.A."/>
            <person name="Rehmeyer C.J."/>
            <person name="Roe B.A."/>
            <person name="Shenoy N."/>
            <person name="Stanke M."/>
            <person name="Ter-Hovhannisyan V."/>
            <person name="Tunlid A."/>
            <person name="Velagapudi R."/>
            <person name="Vision T.J."/>
            <person name="Zeng Q."/>
            <person name="Zolan M.E."/>
            <person name="Pukkila P.J."/>
        </authorList>
    </citation>
    <scope>NUCLEOTIDE SEQUENCE [LARGE SCALE GENOMIC DNA]</scope>
    <source>
        <strain evidence="3">Okayama-7 / 130 / ATCC MYA-4618 / FGSC 9003</strain>
    </source>
</reference>
<dbReference type="InterPro" id="IPR036047">
    <property type="entry name" value="F-box-like_dom_sf"/>
</dbReference>
<accession>D6RPP8</accession>
<evidence type="ECO:0000313" key="2">
    <source>
        <dbReference type="EMBL" id="EFI27011.1"/>
    </source>
</evidence>
<dbReference type="Pfam" id="PF12937">
    <property type="entry name" value="F-box-like"/>
    <property type="match status" value="1"/>
</dbReference>
<evidence type="ECO:0000259" key="1">
    <source>
        <dbReference type="Pfam" id="PF12937"/>
    </source>
</evidence>